<dbReference type="GO" id="GO:0050661">
    <property type="term" value="F:NADP binding"/>
    <property type="evidence" value="ECO:0007669"/>
    <property type="project" value="InterPro"/>
</dbReference>
<evidence type="ECO:0000313" key="5">
    <source>
        <dbReference type="EMBL" id="MCD1295872.1"/>
    </source>
</evidence>
<dbReference type="PANTHER" id="PTHR43580">
    <property type="entry name" value="OXIDOREDUCTASE GLYR1-RELATED"/>
    <property type="match status" value="1"/>
</dbReference>
<dbReference type="InterPro" id="IPR006115">
    <property type="entry name" value="6PGDH_NADP-bd"/>
</dbReference>
<evidence type="ECO:0000259" key="3">
    <source>
        <dbReference type="Pfam" id="PF03446"/>
    </source>
</evidence>
<feature type="domain" description="3-hydroxyisobutyrate dehydrogenase-like NAD-binding" evidence="4">
    <location>
        <begin position="164"/>
        <end position="280"/>
    </location>
</feature>
<evidence type="ECO:0000256" key="2">
    <source>
        <dbReference type="ARBA" id="ARBA00023027"/>
    </source>
</evidence>
<dbReference type="PANTHER" id="PTHR43580:SF2">
    <property type="entry name" value="CYTOKINE-LIKE NUCLEAR FACTOR N-PAC"/>
    <property type="match status" value="1"/>
</dbReference>
<dbReference type="AlphaFoldDB" id="A0AAP2W708"/>
<feature type="domain" description="6-phosphogluconate dehydrogenase NADP-binding" evidence="3">
    <location>
        <begin position="2"/>
        <end position="156"/>
    </location>
</feature>
<sequence>MKVGFIGLGYLGKTIAKRLISEGIELRVWNRTKEKAADLGVPVAESPEALMSEVDIVFLNLFDSDAVSSVIAGENGLLSGDCSGKIIVDTSTNHFDRVAGFYEEARKHDAHYLESPVLGSVVPASQGALTVLVSGDKSAYEKAKPIIEKFGKTIFYLEEPSMATKMKLINNLVLGSIMATCAEAVVFGENAGIEKSKVIDILLAGAGNCAILNGKKEKLNKEDFSTHFSSSLIYKDLHYLQDLAKSMKRPLFTGSMIKELYGMTYSKDLDRLDFSAVYKVMKDY</sequence>
<keyword evidence="1" id="KW-0560">Oxidoreductase</keyword>
<dbReference type="Pfam" id="PF03446">
    <property type="entry name" value="NAD_binding_2"/>
    <property type="match status" value="1"/>
</dbReference>
<evidence type="ECO:0000256" key="1">
    <source>
        <dbReference type="ARBA" id="ARBA00023002"/>
    </source>
</evidence>
<dbReference type="Proteomes" id="UP001320159">
    <property type="component" value="Unassembled WGS sequence"/>
</dbReference>
<dbReference type="SUPFAM" id="SSF48179">
    <property type="entry name" value="6-phosphogluconate dehydrogenase C-terminal domain-like"/>
    <property type="match status" value="1"/>
</dbReference>
<name>A0AAP2W708_9EURY</name>
<gene>
    <name evidence="5" type="ORF">CUJ83_12785</name>
</gene>
<keyword evidence="6" id="KW-1185">Reference proteome</keyword>
<dbReference type="SUPFAM" id="SSF51735">
    <property type="entry name" value="NAD(P)-binding Rossmann-fold domains"/>
    <property type="match status" value="1"/>
</dbReference>
<dbReference type="PIRSF" id="PIRSF000103">
    <property type="entry name" value="HIBADH"/>
    <property type="match status" value="1"/>
</dbReference>
<dbReference type="InterPro" id="IPR013328">
    <property type="entry name" value="6PGD_dom2"/>
</dbReference>
<dbReference type="InterPro" id="IPR051265">
    <property type="entry name" value="HIBADH-related_NP60_sf"/>
</dbReference>
<dbReference type="GO" id="GO:0051287">
    <property type="term" value="F:NAD binding"/>
    <property type="evidence" value="ECO:0007669"/>
    <property type="project" value="InterPro"/>
</dbReference>
<dbReference type="RefSeq" id="WP_230742729.1">
    <property type="nucleotide sequence ID" value="NZ_PGCK01000011.1"/>
</dbReference>
<protein>
    <submittedName>
        <fullName evidence="5">NAD(P)-dependent oxidoreductase</fullName>
    </submittedName>
</protein>
<proteinExistence type="predicted"/>
<dbReference type="GO" id="GO:0016491">
    <property type="term" value="F:oxidoreductase activity"/>
    <property type="evidence" value="ECO:0007669"/>
    <property type="project" value="UniProtKB-KW"/>
</dbReference>
<evidence type="ECO:0000313" key="6">
    <source>
        <dbReference type="Proteomes" id="UP001320159"/>
    </source>
</evidence>
<reference evidence="5 6" key="1">
    <citation type="submission" date="2017-11" db="EMBL/GenBank/DDBJ databases">
        <title>Isolation and Characterization of Family Methanocellaceae Species from Potential Methane Hydrate Area Offshore Southwestern Taiwan.</title>
        <authorList>
            <person name="Zhang W.-L."/>
            <person name="Chen W.-C."/>
            <person name="Lai M.-C."/>
            <person name="Chen S.-C."/>
        </authorList>
    </citation>
    <scope>NUCLEOTIDE SEQUENCE [LARGE SCALE GENOMIC DNA]</scope>
    <source>
        <strain evidence="5 6">CWC-04</strain>
    </source>
</reference>
<dbReference type="InterPro" id="IPR029154">
    <property type="entry name" value="HIBADH-like_NADP-bd"/>
</dbReference>
<keyword evidence="2" id="KW-0520">NAD</keyword>
<dbReference type="EMBL" id="PGCK01000011">
    <property type="protein sequence ID" value="MCD1295872.1"/>
    <property type="molecule type" value="Genomic_DNA"/>
</dbReference>
<evidence type="ECO:0000259" key="4">
    <source>
        <dbReference type="Pfam" id="PF14833"/>
    </source>
</evidence>
<organism evidence="5 6">
    <name type="scientific">Methanooceanicella nereidis</name>
    <dbReference type="NCBI Taxonomy" id="2052831"/>
    <lineage>
        <taxon>Archaea</taxon>
        <taxon>Methanobacteriati</taxon>
        <taxon>Methanobacteriota</taxon>
        <taxon>Stenosarchaea group</taxon>
        <taxon>Methanomicrobia</taxon>
        <taxon>Methanocellales</taxon>
        <taxon>Methanocellaceae</taxon>
        <taxon>Methanooceanicella</taxon>
    </lineage>
</organism>
<accession>A0AAP2W708</accession>
<dbReference type="InterPro" id="IPR036291">
    <property type="entry name" value="NAD(P)-bd_dom_sf"/>
</dbReference>
<dbReference type="Gene3D" id="3.40.50.720">
    <property type="entry name" value="NAD(P)-binding Rossmann-like Domain"/>
    <property type="match status" value="1"/>
</dbReference>
<dbReference type="InterPro" id="IPR015815">
    <property type="entry name" value="HIBADH-related"/>
</dbReference>
<dbReference type="InterPro" id="IPR008927">
    <property type="entry name" value="6-PGluconate_DH-like_C_sf"/>
</dbReference>
<comment type="caution">
    <text evidence="5">The sequence shown here is derived from an EMBL/GenBank/DDBJ whole genome shotgun (WGS) entry which is preliminary data.</text>
</comment>
<dbReference type="Pfam" id="PF14833">
    <property type="entry name" value="NAD_binding_11"/>
    <property type="match status" value="1"/>
</dbReference>
<dbReference type="Gene3D" id="1.10.1040.10">
    <property type="entry name" value="N-(1-d-carboxylethyl)-l-norvaline Dehydrogenase, domain 2"/>
    <property type="match status" value="1"/>
</dbReference>